<dbReference type="PROSITE" id="PS50865">
    <property type="entry name" value="ZF_MYND_2"/>
    <property type="match status" value="1"/>
</dbReference>
<sequence length="585" mass="66563">MIQRSHRHARWGHPLAQYTHSHSEDASRGQIYRREIEPIALDAIQQVCRLAGDSNTISKQDIEQVPLTTLNAIMALSRSPLYLRHFESPSLISGCIKLMASVQVAGKPSPFNYEYGYLCFKIITLAVGVCLLARRYELAGTISEMIADQDSILLDIFSRRVSQVVAEETEEAYGRDPACDWILGWIKAPNRPQQPPLASRTDIMTLLVILEGDRKAFLKSVSSTVTPGLSGVMFMIWRHVHAKCISKTHSRPESIAVPFSEVLWRCMLAATKDEVTPFMYMFNDMESISDLWDKHSKRYDEGDSINVLNTYIMRLDPTNLQRYSRLTSVEMTAILRFIKWTVEPGCEALIPRVFSMSLDRAWEAVAEKEVDDSILIDAVGRTLVYLGDFLQLIEHMLPISAPDAKDVIAVLIEKRSLDLVGRTMLLMVPTKVPPRESKETERNTLFLGFVEMLYERIENIMPSYALAGEFGPYLPEWLNLHRHFTTMRYLTENETRMKWDHFRMCAGSWRHMAKSLGLESKIKKVLESGKRCSYPRCAAPDDLAGGELTCPLCSEPAYCSAQCQARDWKFNFGLGSHKQLCKRST</sequence>
<comment type="caution">
    <text evidence="7">The sequence shown here is derived from an EMBL/GenBank/DDBJ whole genome shotgun (WGS) entry which is preliminary data.</text>
</comment>
<feature type="domain" description="MYND-type" evidence="6">
    <location>
        <begin position="537"/>
        <end position="581"/>
    </location>
</feature>
<evidence type="ECO:0000256" key="5">
    <source>
        <dbReference type="SAM" id="MobiDB-lite"/>
    </source>
</evidence>
<keyword evidence="3" id="KW-0862">Zinc</keyword>
<dbReference type="Pfam" id="PF01753">
    <property type="entry name" value="zf-MYND"/>
    <property type="match status" value="1"/>
</dbReference>
<reference evidence="7" key="1">
    <citation type="submission" date="2021-01" db="EMBL/GenBank/DDBJ databases">
        <authorList>
            <person name="Kaushik A."/>
        </authorList>
    </citation>
    <scope>NUCLEOTIDE SEQUENCE</scope>
    <source>
        <strain evidence="7">AG2-2IIIB</strain>
    </source>
</reference>
<evidence type="ECO:0000256" key="4">
    <source>
        <dbReference type="PROSITE-ProRule" id="PRU00134"/>
    </source>
</evidence>
<dbReference type="AlphaFoldDB" id="A0A8H2XED4"/>
<dbReference type="SUPFAM" id="SSF144232">
    <property type="entry name" value="HIT/MYND zinc finger-like"/>
    <property type="match status" value="1"/>
</dbReference>
<proteinExistence type="predicted"/>
<feature type="region of interest" description="Disordered" evidence="5">
    <location>
        <begin position="1"/>
        <end position="27"/>
    </location>
</feature>
<feature type="compositionally biased region" description="Basic residues" evidence="5">
    <location>
        <begin position="1"/>
        <end position="11"/>
    </location>
</feature>
<organism evidence="7 8">
    <name type="scientific">Rhizoctonia solani</name>
    <dbReference type="NCBI Taxonomy" id="456999"/>
    <lineage>
        <taxon>Eukaryota</taxon>
        <taxon>Fungi</taxon>
        <taxon>Dikarya</taxon>
        <taxon>Basidiomycota</taxon>
        <taxon>Agaricomycotina</taxon>
        <taxon>Agaricomycetes</taxon>
        <taxon>Cantharellales</taxon>
        <taxon>Ceratobasidiaceae</taxon>
        <taxon>Rhizoctonia</taxon>
    </lineage>
</organism>
<evidence type="ECO:0000259" key="6">
    <source>
        <dbReference type="PROSITE" id="PS50865"/>
    </source>
</evidence>
<evidence type="ECO:0000313" key="7">
    <source>
        <dbReference type="EMBL" id="CAE6422897.1"/>
    </source>
</evidence>
<keyword evidence="1" id="KW-0479">Metal-binding</keyword>
<keyword evidence="2 4" id="KW-0863">Zinc-finger</keyword>
<evidence type="ECO:0000313" key="8">
    <source>
        <dbReference type="Proteomes" id="UP000663843"/>
    </source>
</evidence>
<dbReference type="InterPro" id="IPR002893">
    <property type="entry name" value="Znf_MYND"/>
</dbReference>
<gene>
    <name evidence="7" type="ORF">RDB_LOCUS55334</name>
</gene>
<protein>
    <recommendedName>
        <fullName evidence="6">MYND-type domain-containing protein</fullName>
    </recommendedName>
</protein>
<accession>A0A8H2XED4</accession>
<name>A0A8H2XED4_9AGAM</name>
<dbReference type="EMBL" id="CAJMWT010001853">
    <property type="protein sequence ID" value="CAE6422897.1"/>
    <property type="molecule type" value="Genomic_DNA"/>
</dbReference>
<dbReference type="Gene3D" id="6.10.140.2220">
    <property type="match status" value="1"/>
</dbReference>
<dbReference type="GO" id="GO:0008270">
    <property type="term" value="F:zinc ion binding"/>
    <property type="evidence" value="ECO:0007669"/>
    <property type="project" value="UniProtKB-KW"/>
</dbReference>
<evidence type="ECO:0000256" key="3">
    <source>
        <dbReference type="ARBA" id="ARBA00022833"/>
    </source>
</evidence>
<evidence type="ECO:0000256" key="1">
    <source>
        <dbReference type="ARBA" id="ARBA00022723"/>
    </source>
</evidence>
<evidence type="ECO:0000256" key="2">
    <source>
        <dbReference type="ARBA" id="ARBA00022771"/>
    </source>
</evidence>
<dbReference type="Proteomes" id="UP000663843">
    <property type="component" value="Unassembled WGS sequence"/>
</dbReference>